<keyword evidence="1" id="KW-0812">Transmembrane</keyword>
<dbReference type="RefSeq" id="WP_243995863.1">
    <property type="nucleotide sequence ID" value="NZ_JALHLE010000033.1"/>
</dbReference>
<evidence type="ECO:0000313" key="2">
    <source>
        <dbReference type="EMBL" id="MCJ2180443.1"/>
    </source>
</evidence>
<gene>
    <name evidence="2" type="ORF">MTR64_17865</name>
</gene>
<evidence type="ECO:0008006" key="4">
    <source>
        <dbReference type="Google" id="ProtNLM"/>
    </source>
</evidence>
<feature type="transmembrane region" description="Helical" evidence="1">
    <location>
        <begin position="12"/>
        <end position="38"/>
    </location>
</feature>
<dbReference type="EMBL" id="JALHLE010000033">
    <property type="protein sequence ID" value="MCJ2180443.1"/>
    <property type="molecule type" value="Genomic_DNA"/>
</dbReference>
<comment type="caution">
    <text evidence="2">The sequence shown here is derived from an EMBL/GenBank/DDBJ whole genome shotgun (WGS) entry which is preliminary data.</text>
</comment>
<sequence length="405" mass="44246">MNGSHVPGVLNVVRLVAILFGTVLALWVSIGVSLNFAFGERYPDLANEWWPAGVMPRVASAGNTLNAPPVQSAELAQMHKSLRDAALREPVNSYALGMLGAVADYRHDTSHARKLFRLSEAMSRRNLLSQMWLVEDAVNRDDVHEVILHYDRAMRVSKESRQTLIPILVEAIAEPAILENLLPVLAERPSWSDEFAFMMSAKGNDPQAMSAVVAALKPDLSRPGERRLVESILLRMVALNAEREAINTVNRLEGRAGSTRTMQGGDFEEVTGTLPFAWSLRKDENIHAFRSSVPTGGFGLWIETQEDMAGVAATQLVGLAAGRHALTGTAGRVPANIAGRPAIGILCEHGKVLGRFVLPPAGENGRSFRFEFDVPAQDCVTQWVKLEAAPEGDTNTWFDKLAIVQ</sequence>
<name>A0ABT0B611_9SPHN</name>
<evidence type="ECO:0000256" key="1">
    <source>
        <dbReference type="SAM" id="Phobius"/>
    </source>
</evidence>
<keyword evidence="1" id="KW-0472">Membrane</keyword>
<organism evidence="2 3">
    <name type="scientific">Novosphingobium album</name>
    <name type="common">ex Hu et al. 2023</name>
    <dbReference type="NCBI Taxonomy" id="2930093"/>
    <lineage>
        <taxon>Bacteria</taxon>
        <taxon>Pseudomonadati</taxon>
        <taxon>Pseudomonadota</taxon>
        <taxon>Alphaproteobacteria</taxon>
        <taxon>Sphingomonadales</taxon>
        <taxon>Sphingomonadaceae</taxon>
        <taxon>Novosphingobium</taxon>
    </lineage>
</organism>
<dbReference type="Proteomes" id="UP001162880">
    <property type="component" value="Unassembled WGS sequence"/>
</dbReference>
<protein>
    <recommendedName>
        <fullName evidence="4">HEAT repeat domain-containing protein</fullName>
    </recommendedName>
</protein>
<reference evidence="2" key="1">
    <citation type="submission" date="2022-03" db="EMBL/GenBank/DDBJ databases">
        <title>Identification of a novel bacterium isolated from mangrove sediments.</title>
        <authorList>
            <person name="Pan X."/>
        </authorList>
    </citation>
    <scope>NUCLEOTIDE SEQUENCE</scope>
    <source>
        <strain evidence="2">B2580</strain>
    </source>
</reference>
<evidence type="ECO:0000313" key="3">
    <source>
        <dbReference type="Proteomes" id="UP001162880"/>
    </source>
</evidence>
<keyword evidence="3" id="KW-1185">Reference proteome</keyword>
<keyword evidence="1" id="KW-1133">Transmembrane helix</keyword>
<accession>A0ABT0B611</accession>
<proteinExistence type="predicted"/>